<keyword evidence="4" id="KW-1185">Reference proteome</keyword>
<organism evidence="2">
    <name type="scientific">Glycine max</name>
    <name type="common">Soybean</name>
    <name type="synonym">Glycine hispida</name>
    <dbReference type="NCBI Taxonomy" id="3847"/>
    <lineage>
        <taxon>Eukaryota</taxon>
        <taxon>Viridiplantae</taxon>
        <taxon>Streptophyta</taxon>
        <taxon>Embryophyta</taxon>
        <taxon>Tracheophyta</taxon>
        <taxon>Spermatophyta</taxon>
        <taxon>Magnoliopsida</taxon>
        <taxon>eudicotyledons</taxon>
        <taxon>Gunneridae</taxon>
        <taxon>Pentapetalae</taxon>
        <taxon>rosids</taxon>
        <taxon>fabids</taxon>
        <taxon>Fabales</taxon>
        <taxon>Fabaceae</taxon>
        <taxon>Papilionoideae</taxon>
        <taxon>50 kb inversion clade</taxon>
        <taxon>NPAAA clade</taxon>
        <taxon>indigoferoid/millettioid clade</taxon>
        <taxon>Phaseoleae</taxon>
        <taxon>Glycine</taxon>
        <taxon>Glycine subgen. Soja</taxon>
    </lineage>
</organism>
<protein>
    <submittedName>
        <fullName evidence="2 3">Uncharacterized protein</fullName>
    </submittedName>
</protein>
<evidence type="ECO:0000313" key="2">
    <source>
        <dbReference type="EMBL" id="KRH49737.1"/>
    </source>
</evidence>
<evidence type="ECO:0000313" key="4">
    <source>
        <dbReference type="Proteomes" id="UP000008827"/>
    </source>
</evidence>
<reference evidence="2 3" key="1">
    <citation type="journal article" date="2010" name="Nature">
        <title>Genome sequence of the palaeopolyploid soybean.</title>
        <authorList>
            <person name="Schmutz J."/>
            <person name="Cannon S.B."/>
            <person name="Schlueter J."/>
            <person name="Ma J."/>
            <person name="Mitros T."/>
            <person name="Nelson W."/>
            <person name="Hyten D.L."/>
            <person name="Song Q."/>
            <person name="Thelen J.J."/>
            <person name="Cheng J."/>
            <person name="Xu D."/>
            <person name="Hellsten U."/>
            <person name="May G.D."/>
            <person name="Yu Y."/>
            <person name="Sakurai T."/>
            <person name="Umezawa T."/>
            <person name="Bhattacharyya M.K."/>
            <person name="Sandhu D."/>
            <person name="Valliyodan B."/>
            <person name="Lindquist E."/>
            <person name="Peto M."/>
            <person name="Grant D."/>
            <person name="Shu S."/>
            <person name="Goodstein D."/>
            <person name="Barry K."/>
            <person name="Futrell-Griggs M."/>
            <person name="Abernathy B."/>
            <person name="Du J."/>
            <person name="Tian Z."/>
            <person name="Zhu L."/>
            <person name="Gill N."/>
            <person name="Joshi T."/>
            <person name="Libault M."/>
            <person name="Sethuraman A."/>
            <person name="Zhang X.-C."/>
            <person name="Shinozaki K."/>
            <person name="Nguyen H.T."/>
            <person name="Wing R.A."/>
            <person name="Cregan P."/>
            <person name="Specht J."/>
            <person name="Grimwood J."/>
            <person name="Rokhsar D."/>
            <person name="Stacey G."/>
            <person name="Shoemaker R.C."/>
            <person name="Jackson S.A."/>
        </authorList>
    </citation>
    <scope>NUCLEOTIDE SEQUENCE [LARGE SCALE GENOMIC DNA]</scope>
    <source>
        <strain evidence="3">cv. Williams 82</strain>
        <tissue evidence="2">Callus</tissue>
    </source>
</reference>
<name>A0A0R0JAP6_SOYBN</name>
<feature type="region of interest" description="Disordered" evidence="1">
    <location>
        <begin position="22"/>
        <end position="50"/>
    </location>
</feature>
<dbReference type="Proteomes" id="UP000008827">
    <property type="component" value="Chromosome 7"/>
</dbReference>
<dbReference type="Gramene" id="KRH49737">
    <property type="protein sequence ID" value="KRH49737"/>
    <property type="gene ID" value="GLYMA_07G175600"/>
</dbReference>
<dbReference type="AlphaFoldDB" id="A0A0R0JAP6"/>
<evidence type="ECO:0000256" key="1">
    <source>
        <dbReference type="SAM" id="MobiDB-lite"/>
    </source>
</evidence>
<evidence type="ECO:0000313" key="3">
    <source>
        <dbReference type="EnsemblPlants" id="KRH49737"/>
    </source>
</evidence>
<reference evidence="3" key="2">
    <citation type="submission" date="2018-02" db="UniProtKB">
        <authorList>
            <consortium name="EnsemblPlants"/>
        </authorList>
    </citation>
    <scope>IDENTIFICATION</scope>
    <source>
        <strain evidence="3">Williams 82</strain>
    </source>
</reference>
<sequence>MFIRKKCDAERKERTENGKLIINDNAKERTNNRSDGGTRETTVHGVKFGGATGEEHVERIRLAGGHECLLLPLLGRHDGVGDVQLLSKGLAVGTTSVVAGRDERIVQDQGAAVHGGGGRGNGV</sequence>
<reference evidence="2" key="3">
    <citation type="submission" date="2018-07" db="EMBL/GenBank/DDBJ databases">
        <title>WGS assembly of Glycine max.</title>
        <authorList>
            <person name="Schmutz J."/>
            <person name="Cannon S."/>
            <person name="Schlueter J."/>
            <person name="Ma J."/>
            <person name="Mitros T."/>
            <person name="Nelson W."/>
            <person name="Hyten D."/>
            <person name="Song Q."/>
            <person name="Thelen J."/>
            <person name="Cheng J."/>
            <person name="Xu D."/>
            <person name="Hellsten U."/>
            <person name="May G."/>
            <person name="Yu Y."/>
            <person name="Sakurai T."/>
            <person name="Umezawa T."/>
            <person name="Bhattacharyya M."/>
            <person name="Sandhu D."/>
            <person name="Valliyodan B."/>
            <person name="Lindquist E."/>
            <person name="Peto M."/>
            <person name="Grant D."/>
            <person name="Shu S."/>
            <person name="Goodstein D."/>
            <person name="Barry K."/>
            <person name="Futrell-Griggs M."/>
            <person name="Abernathy B."/>
            <person name="Du J."/>
            <person name="Tian Z."/>
            <person name="Zhu L."/>
            <person name="Gill N."/>
            <person name="Joshi T."/>
            <person name="Libault M."/>
            <person name="Sethuraman A."/>
            <person name="Zhang X."/>
            <person name="Shinozaki K."/>
            <person name="Nguyen H."/>
            <person name="Wing R."/>
            <person name="Cregan P."/>
            <person name="Specht J."/>
            <person name="Grimwood J."/>
            <person name="Rokhsar D."/>
            <person name="Stacey G."/>
            <person name="Shoemaker R."/>
            <person name="Jackson S."/>
        </authorList>
    </citation>
    <scope>NUCLEOTIDE SEQUENCE</scope>
    <source>
        <tissue evidence="2">Callus</tissue>
    </source>
</reference>
<proteinExistence type="predicted"/>
<dbReference type="InParanoid" id="A0A0R0JAP6"/>
<dbReference type="EnsemblPlants" id="KRH49737">
    <property type="protein sequence ID" value="KRH49737"/>
    <property type="gene ID" value="GLYMA_07G175600"/>
</dbReference>
<gene>
    <name evidence="2" type="ORF">GLYMA_07G175600</name>
</gene>
<dbReference type="EMBL" id="CM000840">
    <property type="protein sequence ID" value="KRH49737.1"/>
    <property type="molecule type" value="Genomic_DNA"/>
</dbReference>
<feature type="compositionally biased region" description="Basic and acidic residues" evidence="1">
    <location>
        <begin position="25"/>
        <end position="42"/>
    </location>
</feature>
<accession>A0A0R0JAP6</accession>